<evidence type="ECO:0000256" key="3">
    <source>
        <dbReference type="ARBA" id="ARBA00022737"/>
    </source>
</evidence>
<dbReference type="InterPro" id="IPR007159">
    <property type="entry name" value="SpoVT-AbrB_dom"/>
</dbReference>
<feature type="domain" description="SpoVT-AbrB" evidence="8">
    <location>
        <begin position="1"/>
        <end position="38"/>
    </location>
</feature>
<name>A0A849A677_9ACTN</name>
<dbReference type="InterPro" id="IPR035642">
    <property type="entry name" value="MraZ_N"/>
</dbReference>
<dbReference type="InterPro" id="IPR003444">
    <property type="entry name" value="MraZ"/>
</dbReference>
<dbReference type="PROSITE" id="PS51740">
    <property type="entry name" value="SPOVT_ABRB"/>
    <property type="match status" value="2"/>
</dbReference>
<dbReference type="InterPro" id="IPR037914">
    <property type="entry name" value="SpoVT-AbrB_sf"/>
</dbReference>
<dbReference type="GO" id="GO:0009295">
    <property type="term" value="C:nucleoid"/>
    <property type="evidence" value="ECO:0007669"/>
    <property type="project" value="UniProtKB-SubCell"/>
</dbReference>
<keyword evidence="10" id="KW-1185">Reference proteome</keyword>
<dbReference type="AlphaFoldDB" id="A0A849A677"/>
<dbReference type="Proteomes" id="UP000562984">
    <property type="component" value="Unassembled WGS sequence"/>
</dbReference>
<dbReference type="InterPro" id="IPR035644">
    <property type="entry name" value="MraZ_C"/>
</dbReference>
<comment type="similarity">
    <text evidence="7">Belongs to the MraZ family.</text>
</comment>
<dbReference type="GO" id="GO:0000976">
    <property type="term" value="F:transcription cis-regulatory region binding"/>
    <property type="evidence" value="ECO:0007669"/>
    <property type="project" value="TreeGrafter"/>
</dbReference>
<keyword evidence="4 7" id="KW-0805">Transcription regulation</keyword>
<evidence type="ECO:0000256" key="4">
    <source>
        <dbReference type="ARBA" id="ARBA00023015"/>
    </source>
</evidence>
<keyword evidence="2 7" id="KW-0963">Cytoplasm</keyword>
<evidence type="ECO:0000256" key="2">
    <source>
        <dbReference type="ARBA" id="ARBA00022490"/>
    </source>
</evidence>
<evidence type="ECO:0000256" key="6">
    <source>
        <dbReference type="ARBA" id="ARBA00023163"/>
    </source>
</evidence>
<keyword evidence="5 7" id="KW-0238">DNA-binding</keyword>
<gene>
    <name evidence="7 9" type="primary">mraZ</name>
    <name evidence="9" type="ORF">HKD39_10100</name>
</gene>
<dbReference type="InterPro" id="IPR038619">
    <property type="entry name" value="MraZ_sf"/>
</dbReference>
<evidence type="ECO:0000256" key="5">
    <source>
        <dbReference type="ARBA" id="ARBA00023125"/>
    </source>
</evidence>
<dbReference type="CDD" id="cd16321">
    <property type="entry name" value="MraZ_C"/>
    <property type="match status" value="1"/>
</dbReference>
<comment type="subcellular location">
    <subcellularLocation>
        <location evidence="7">Cytoplasm</location>
        <location evidence="7">Nucleoid</location>
    </subcellularLocation>
</comment>
<keyword evidence="3" id="KW-0677">Repeat</keyword>
<comment type="subunit">
    <text evidence="7">Forms oligomers.</text>
</comment>
<evidence type="ECO:0000256" key="1">
    <source>
        <dbReference type="ARBA" id="ARBA00013860"/>
    </source>
</evidence>
<feature type="domain" description="SpoVT-AbrB" evidence="8">
    <location>
        <begin position="67"/>
        <end position="110"/>
    </location>
</feature>
<dbReference type="GO" id="GO:0005737">
    <property type="term" value="C:cytoplasm"/>
    <property type="evidence" value="ECO:0007669"/>
    <property type="project" value="UniProtKB-UniRule"/>
</dbReference>
<dbReference type="GO" id="GO:0003700">
    <property type="term" value="F:DNA-binding transcription factor activity"/>
    <property type="evidence" value="ECO:0007669"/>
    <property type="project" value="UniProtKB-UniRule"/>
</dbReference>
<evidence type="ECO:0000313" key="9">
    <source>
        <dbReference type="EMBL" id="NNG36059.1"/>
    </source>
</evidence>
<evidence type="ECO:0000259" key="8">
    <source>
        <dbReference type="PROSITE" id="PS51740"/>
    </source>
</evidence>
<dbReference type="PANTHER" id="PTHR34701:SF1">
    <property type="entry name" value="TRANSCRIPTIONAL REGULATOR MRAZ"/>
    <property type="match status" value="1"/>
</dbReference>
<comment type="caution">
    <text evidence="9">The sequence shown here is derived from an EMBL/GenBank/DDBJ whole genome shotgun (WGS) entry which is preliminary data.</text>
</comment>
<dbReference type="Pfam" id="PF02381">
    <property type="entry name" value="MraZ"/>
    <property type="match status" value="2"/>
</dbReference>
<dbReference type="SUPFAM" id="SSF89447">
    <property type="entry name" value="AbrB/MazE/MraZ-like"/>
    <property type="match status" value="1"/>
</dbReference>
<protein>
    <recommendedName>
        <fullName evidence="1 7">Transcriptional regulator MraZ</fullName>
    </recommendedName>
</protein>
<dbReference type="CDD" id="cd16320">
    <property type="entry name" value="MraZ_N"/>
    <property type="match status" value="1"/>
</dbReference>
<evidence type="ECO:0000313" key="10">
    <source>
        <dbReference type="Proteomes" id="UP000562984"/>
    </source>
</evidence>
<dbReference type="PANTHER" id="PTHR34701">
    <property type="entry name" value="TRANSCRIPTIONAL REGULATOR MRAZ"/>
    <property type="match status" value="1"/>
</dbReference>
<organism evidence="9 10">
    <name type="scientific">Nakamurella aerolata</name>
    <dbReference type="NCBI Taxonomy" id="1656892"/>
    <lineage>
        <taxon>Bacteria</taxon>
        <taxon>Bacillati</taxon>
        <taxon>Actinomycetota</taxon>
        <taxon>Actinomycetes</taxon>
        <taxon>Nakamurellales</taxon>
        <taxon>Nakamurellaceae</taxon>
        <taxon>Nakamurella</taxon>
    </lineage>
</organism>
<dbReference type="InterPro" id="IPR020603">
    <property type="entry name" value="MraZ_dom"/>
</dbReference>
<dbReference type="Gene3D" id="3.40.1550.20">
    <property type="entry name" value="Transcriptional regulator MraZ domain"/>
    <property type="match status" value="1"/>
</dbReference>
<dbReference type="EMBL" id="JABEND010000005">
    <property type="protein sequence ID" value="NNG36059.1"/>
    <property type="molecule type" value="Genomic_DNA"/>
</dbReference>
<evidence type="ECO:0000256" key="7">
    <source>
        <dbReference type="HAMAP-Rule" id="MF_01008"/>
    </source>
</evidence>
<reference evidence="9 10" key="1">
    <citation type="submission" date="2020-05" db="EMBL/GenBank/DDBJ databases">
        <title>Nakamurella sp. DB0629 isolated from air conditioner.</title>
        <authorList>
            <person name="Kim D.H."/>
            <person name="Kim D.-U."/>
        </authorList>
    </citation>
    <scope>NUCLEOTIDE SEQUENCE [LARGE SCALE GENOMIC DNA]</scope>
    <source>
        <strain evidence="9 10">DB0629</strain>
    </source>
</reference>
<dbReference type="HAMAP" id="MF_01008">
    <property type="entry name" value="MraZ"/>
    <property type="match status" value="1"/>
</dbReference>
<proteinExistence type="inferred from homology"/>
<accession>A0A849A677</accession>
<sequence>MDDKGRVTLPARYRAAFSAGVMLTKGQDRCLYVFTEDGFERFAAGAIDADITDEKARGFQRYLLANTEAIEPDGQGRIGIPARMREYAGLTKNVVVAGAGRRMEIWNADEFAAYQSEHESPFVSPERGLLNPP</sequence>
<keyword evidence="6 7" id="KW-0804">Transcription</keyword>
<dbReference type="GO" id="GO:2000143">
    <property type="term" value="P:negative regulation of DNA-templated transcription initiation"/>
    <property type="evidence" value="ECO:0007669"/>
    <property type="project" value="TreeGrafter"/>
</dbReference>